<organism evidence="2 3">
    <name type="scientific">Rousettus aegyptiacus</name>
    <name type="common">Egyptian fruit bat</name>
    <name type="synonym">Pteropus aegyptiacus</name>
    <dbReference type="NCBI Taxonomy" id="9407"/>
    <lineage>
        <taxon>Eukaryota</taxon>
        <taxon>Metazoa</taxon>
        <taxon>Chordata</taxon>
        <taxon>Craniata</taxon>
        <taxon>Vertebrata</taxon>
        <taxon>Euteleostomi</taxon>
        <taxon>Mammalia</taxon>
        <taxon>Eutheria</taxon>
        <taxon>Laurasiatheria</taxon>
        <taxon>Chiroptera</taxon>
        <taxon>Yinpterochiroptera</taxon>
        <taxon>Pteropodoidea</taxon>
        <taxon>Pteropodidae</taxon>
        <taxon>Rousettinae</taxon>
        <taxon>Rousettus</taxon>
    </lineage>
</organism>
<evidence type="ECO:0000256" key="1">
    <source>
        <dbReference type="SAM" id="Phobius"/>
    </source>
</evidence>
<keyword evidence="3" id="KW-1185">Reference proteome</keyword>
<dbReference type="AlphaFoldDB" id="A0A7J8ILU5"/>
<evidence type="ECO:0000313" key="2">
    <source>
        <dbReference type="EMBL" id="KAF6485547.1"/>
    </source>
</evidence>
<keyword evidence="1" id="KW-0472">Membrane</keyword>
<name>A0A7J8ILU5_ROUAE</name>
<accession>A0A7J8ILU5</accession>
<sequence>MKTASILNLLTLDLVLFILEHCLSVLWILSVMNVDLPSMNLCKYLYSTGKYNIINPYQLRATSFVRLLFTVKNRTYLLSPSFLFFPFPPSLSSFFPSFVLFGEDANILLKGDPISSTSPFFHLSRKFVLNLFYLSL</sequence>
<protein>
    <submittedName>
        <fullName evidence="2">Uncharacterized protein</fullName>
    </submittedName>
</protein>
<keyword evidence="1" id="KW-1133">Transmembrane helix</keyword>
<reference evidence="2 3" key="1">
    <citation type="journal article" date="2020" name="Nature">
        <title>Six reference-quality genomes reveal evolution of bat adaptations.</title>
        <authorList>
            <person name="Jebb D."/>
            <person name="Huang Z."/>
            <person name="Pippel M."/>
            <person name="Hughes G.M."/>
            <person name="Lavrichenko K."/>
            <person name="Devanna P."/>
            <person name="Winkler S."/>
            <person name="Jermiin L.S."/>
            <person name="Skirmuntt E.C."/>
            <person name="Katzourakis A."/>
            <person name="Burkitt-Gray L."/>
            <person name="Ray D.A."/>
            <person name="Sullivan K.A.M."/>
            <person name="Roscito J.G."/>
            <person name="Kirilenko B.M."/>
            <person name="Davalos L.M."/>
            <person name="Corthals A.P."/>
            <person name="Power M.L."/>
            <person name="Jones G."/>
            <person name="Ransome R.D."/>
            <person name="Dechmann D.K.N."/>
            <person name="Locatelli A.G."/>
            <person name="Puechmaille S.J."/>
            <person name="Fedrigo O."/>
            <person name="Jarvis E.D."/>
            <person name="Hiller M."/>
            <person name="Vernes S.C."/>
            <person name="Myers E.W."/>
            <person name="Teeling E.C."/>
        </authorList>
    </citation>
    <scope>NUCLEOTIDE SEQUENCE [LARGE SCALE GENOMIC DNA]</scope>
    <source>
        <strain evidence="2">MRouAeg1</strain>
        <tissue evidence="2">Muscle</tissue>
    </source>
</reference>
<dbReference type="Proteomes" id="UP000593571">
    <property type="component" value="Unassembled WGS sequence"/>
</dbReference>
<dbReference type="EMBL" id="JACASE010000003">
    <property type="protein sequence ID" value="KAF6485547.1"/>
    <property type="molecule type" value="Genomic_DNA"/>
</dbReference>
<keyword evidence="1" id="KW-0812">Transmembrane</keyword>
<evidence type="ECO:0000313" key="3">
    <source>
        <dbReference type="Proteomes" id="UP000593571"/>
    </source>
</evidence>
<feature type="transmembrane region" description="Helical" evidence="1">
    <location>
        <begin position="6"/>
        <end position="29"/>
    </location>
</feature>
<proteinExistence type="predicted"/>
<comment type="caution">
    <text evidence="2">The sequence shown here is derived from an EMBL/GenBank/DDBJ whole genome shotgun (WGS) entry which is preliminary data.</text>
</comment>
<gene>
    <name evidence="2" type="ORF">HJG63_010703</name>
</gene>